<dbReference type="InterPro" id="IPR050541">
    <property type="entry name" value="LRR_TM_domain-containing"/>
</dbReference>
<comment type="caution">
    <text evidence="5">The sequence shown here is derived from an EMBL/GenBank/DDBJ whole genome shotgun (WGS) entry which is preliminary data.</text>
</comment>
<organism evidence="5 6">
    <name type="scientific">Mytilus edulis</name>
    <name type="common">Blue mussel</name>
    <dbReference type="NCBI Taxonomy" id="6550"/>
    <lineage>
        <taxon>Eukaryota</taxon>
        <taxon>Metazoa</taxon>
        <taxon>Spiralia</taxon>
        <taxon>Lophotrochozoa</taxon>
        <taxon>Mollusca</taxon>
        <taxon>Bivalvia</taxon>
        <taxon>Autobranchia</taxon>
        <taxon>Pteriomorphia</taxon>
        <taxon>Mytilida</taxon>
        <taxon>Mytiloidea</taxon>
        <taxon>Mytilidae</taxon>
        <taxon>Mytilinae</taxon>
        <taxon>Mytilus</taxon>
    </lineage>
</organism>
<reference evidence="5" key="1">
    <citation type="submission" date="2021-03" db="EMBL/GenBank/DDBJ databases">
        <authorList>
            <person name="Bekaert M."/>
        </authorList>
    </citation>
    <scope>NUCLEOTIDE SEQUENCE</scope>
</reference>
<evidence type="ECO:0000256" key="4">
    <source>
        <dbReference type="SAM" id="SignalP"/>
    </source>
</evidence>
<evidence type="ECO:0000256" key="1">
    <source>
        <dbReference type="ARBA" id="ARBA00022614"/>
    </source>
</evidence>
<dbReference type="SUPFAM" id="SSF52058">
    <property type="entry name" value="L domain-like"/>
    <property type="match status" value="1"/>
</dbReference>
<name>A0A8S3UZG9_MYTED</name>
<feature type="chain" id="PRO_5035725838" evidence="4">
    <location>
        <begin position="25"/>
        <end position="513"/>
    </location>
</feature>
<keyword evidence="1" id="KW-0433">Leucine-rich repeat</keyword>
<dbReference type="InterPro" id="IPR032675">
    <property type="entry name" value="LRR_dom_sf"/>
</dbReference>
<evidence type="ECO:0000313" key="5">
    <source>
        <dbReference type="EMBL" id="CAG2251408.1"/>
    </source>
</evidence>
<dbReference type="Proteomes" id="UP000683360">
    <property type="component" value="Unassembled WGS sequence"/>
</dbReference>
<gene>
    <name evidence="5" type="ORF">MEDL_63088</name>
</gene>
<keyword evidence="2 4" id="KW-0732">Signal</keyword>
<keyword evidence="6" id="KW-1185">Reference proteome</keyword>
<sequence>MDRRHVLFISKALLFQSIFHILGGLKCDKDIDACKCAENTYNLSNRSGIHVQRLRNLSFKNDTTCINFNNNNIPKLSCEDFFPIPSSVKRLYLRNCKIKSIDCKNIFKNLTNLMVFDIGSNELQTNAFISIFMSVEKASSIASLSLNISGNQLSENYSYSFLHNLKEFRADGCKINNLQKILETNKTNNRLRLLSLQHNQINETSLEAFYNHGEQYEMLESLLLSYNPIKSLTRTVFSKLQKLRNLWITNLFAFTTFPGLNCPRINVLDISNSFSFSPVEDVINVFNISRNISNLVLSGTNLVNWTENDLLQLLNPLTELTELNLNKTSLTEIPCNLLRAQTSLKFIGLSENYIVGWFSDCFDNMPKALEKIYLRQNLITIINETSFPPKFVEKLKHLYLNGNLFKCDCSTHWFRSWMRDHYGILDALSEDKSTPFYECHSPKNNGSLLVDFDPTYEECHGLSISELLSLSISGFCFVLILTLNALTKLNNKKRGERYQNYEDIDGWAMVKLS</sequence>
<dbReference type="OrthoDB" id="2013775at2759"/>
<evidence type="ECO:0000256" key="3">
    <source>
        <dbReference type="ARBA" id="ARBA00022737"/>
    </source>
</evidence>
<dbReference type="AlphaFoldDB" id="A0A8S3UZG9"/>
<dbReference type="PANTHER" id="PTHR24369:SF210">
    <property type="entry name" value="CHAOPTIN-RELATED"/>
    <property type="match status" value="1"/>
</dbReference>
<dbReference type="PANTHER" id="PTHR24369">
    <property type="entry name" value="ANTIGEN BSP, PUTATIVE-RELATED"/>
    <property type="match status" value="1"/>
</dbReference>
<evidence type="ECO:0000313" key="6">
    <source>
        <dbReference type="Proteomes" id="UP000683360"/>
    </source>
</evidence>
<accession>A0A8S3UZG9</accession>
<dbReference type="Gene3D" id="3.80.10.10">
    <property type="entry name" value="Ribonuclease Inhibitor"/>
    <property type="match status" value="2"/>
</dbReference>
<protein>
    <submittedName>
        <fullName evidence="5">Uncharacterized protein</fullName>
    </submittedName>
</protein>
<proteinExistence type="predicted"/>
<keyword evidence="3" id="KW-0677">Repeat</keyword>
<dbReference type="GO" id="GO:0005886">
    <property type="term" value="C:plasma membrane"/>
    <property type="evidence" value="ECO:0007669"/>
    <property type="project" value="TreeGrafter"/>
</dbReference>
<evidence type="ECO:0000256" key="2">
    <source>
        <dbReference type="ARBA" id="ARBA00022729"/>
    </source>
</evidence>
<feature type="signal peptide" evidence="4">
    <location>
        <begin position="1"/>
        <end position="24"/>
    </location>
</feature>
<dbReference type="EMBL" id="CAJPWZ010003088">
    <property type="protein sequence ID" value="CAG2251408.1"/>
    <property type="molecule type" value="Genomic_DNA"/>
</dbReference>